<feature type="compositionally biased region" description="Low complexity" evidence="3">
    <location>
        <begin position="489"/>
        <end position="505"/>
    </location>
</feature>
<dbReference type="SMART" id="SM00369">
    <property type="entry name" value="LRR_TYP"/>
    <property type="match status" value="5"/>
</dbReference>
<dbReference type="InterPro" id="IPR032675">
    <property type="entry name" value="LRR_dom_sf"/>
</dbReference>
<dbReference type="OMA" id="FDENMIT"/>
<dbReference type="PROSITE" id="PS51450">
    <property type="entry name" value="LRR"/>
    <property type="match status" value="3"/>
</dbReference>
<feature type="compositionally biased region" description="Low complexity" evidence="3">
    <location>
        <begin position="559"/>
        <end position="573"/>
    </location>
</feature>
<protein>
    <submittedName>
        <fullName evidence="4">Hypothetical leucine rich repeat protein</fullName>
    </submittedName>
</protein>
<feature type="compositionally biased region" description="Gly residues" evidence="3">
    <location>
        <begin position="308"/>
        <end position="317"/>
    </location>
</feature>
<evidence type="ECO:0000256" key="2">
    <source>
        <dbReference type="ARBA" id="ARBA00022737"/>
    </source>
</evidence>
<dbReference type="AlphaFoldDB" id="D7FIN7"/>
<keyword evidence="2" id="KW-0677">Repeat</keyword>
<feature type="compositionally biased region" description="Polar residues" evidence="3">
    <location>
        <begin position="522"/>
        <end position="533"/>
    </location>
</feature>
<dbReference type="InterPro" id="IPR003591">
    <property type="entry name" value="Leu-rich_rpt_typical-subtyp"/>
</dbReference>
<proteinExistence type="predicted"/>
<dbReference type="eggNOG" id="KOG0531">
    <property type="taxonomic scope" value="Eukaryota"/>
</dbReference>
<dbReference type="EMBL" id="FN647890">
    <property type="protein sequence ID" value="CBJ28855.1"/>
    <property type="molecule type" value="Genomic_DNA"/>
</dbReference>
<feature type="compositionally biased region" description="Low complexity" evidence="3">
    <location>
        <begin position="423"/>
        <end position="432"/>
    </location>
</feature>
<evidence type="ECO:0000313" key="5">
    <source>
        <dbReference type="Proteomes" id="UP000002630"/>
    </source>
</evidence>
<sequence>MADGTIVRQKKDKDGGGDAAQSLIRKLTTEKAVKAHRQETQQTSITEDDITNVKLTSRGIKTIESLELPSLRRLDLSKNSLNRLKGLQGCPQVTYLTAASNELTGDGLDGVRPLKDLKVFNASGNRVRRIPPAVFAQFRQLQALVLSDNEISEVPPTWLKQGLLSLNTLVLSHNKLKSLSGTGLGRLTALTKLSISYNTLVELPDLSACSGLEELRAAHNIVTQVPASLSKNAALRTLDLGHNRIDDWVGLERLGKSLKSLMQLSLSGNPICGAAAAAEKSGTGEEDGEEGYVAKVRSLFPGLKRGGEQGAGAGAGGGRKDSALRGTTPGTGGKRAPGSGTKARPVKSDGVDGGGGDKSGDREGGQLVSRKPKEESSRPKEMRVGQQGQGSGASSANMDEEGAGTSKEERKRKRKAARKAAAEEAQTEAAAAIPNKQDRNTKKRRRREEEEGRERSGSSPVEEAAAAAPSESADKLTKKQRRRRREEGTTAVETIAAAGAATTVVSKKKKKTATSGGEGGRAQQQEDPYSSSEELPIPGRGDGGDSLAREEPAAKRAADAAVPVRESGVVSVVINTKRKGAKAKARQDSSAAGRPGGGGGLGGFSVGAMLEARGQKETIGLGSRVSAWD</sequence>
<dbReference type="EMBL" id="FN649745">
    <property type="protein sequence ID" value="CBJ28855.1"/>
    <property type="molecule type" value="Genomic_DNA"/>
</dbReference>
<gene>
    <name evidence="4" type="ORF">Esi_0122_0066</name>
</gene>
<dbReference type="STRING" id="2880.D7FIN7"/>
<name>D7FIN7_ECTSI</name>
<feature type="compositionally biased region" description="Basic and acidic residues" evidence="3">
    <location>
        <begin position="547"/>
        <end position="558"/>
    </location>
</feature>
<evidence type="ECO:0000313" key="4">
    <source>
        <dbReference type="EMBL" id="CBJ28855.1"/>
    </source>
</evidence>
<reference evidence="4 5" key="1">
    <citation type="journal article" date="2010" name="Nature">
        <title>The Ectocarpus genome and the independent evolution of multicellularity in brown algae.</title>
        <authorList>
            <person name="Cock J.M."/>
            <person name="Sterck L."/>
            <person name="Rouze P."/>
            <person name="Scornet D."/>
            <person name="Allen A.E."/>
            <person name="Amoutzias G."/>
            <person name="Anthouard V."/>
            <person name="Artiguenave F."/>
            <person name="Aury J.M."/>
            <person name="Badger J.H."/>
            <person name="Beszteri B."/>
            <person name="Billiau K."/>
            <person name="Bonnet E."/>
            <person name="Bothwell J.H."/>
            <person name="Bowler C."/>
            <person name="Boyen C."/>
            <person name="Brownlee C."/>
            <person name="Carrano C.J."/>
            <person name="Charrier B."/>
            <person name="Cho G.Y."/>
            <person name="Coelho S.M."/>
            <person name="Collen J."/>
            <person name="Corre E."/>
            <person name="Da Silva C."/>
            <person name="Delage L."/>
            <person name="Delaroque N."/>
            <person name="Dittami S.M."/>
            <person name="Doulbeau S."/>
            <person name="Elias M."/>
            <person name="Farnham G."/>
            <person name="Gachon C.M."/>
            <person name="Gschloessl B."/>
            <person name="Heesch S."/>
            <person name="Jabbari K."/>
            <person name="Jubin C."/>
            <person name="Kawai H."/>
            <person name="Kimura K."/>
            <person name="Kloareg B."/>
            <person name="Kupper F.C."/>
            <person name="Lang D."/>
            <person name="Le Bail A."/>
            <person name="Leblanc C."/>
            <person name="Lerouge P."/>
            <person name="Lohr M."/>
            <person name="Lopez P.J."/>
            <person name="Martens C."/>
            <person name="Maumus F."/>
            <person name="Michel G."/>
            <person name="Miranda-Saavedra D."/>
            <person name="Morales J."/>
            <person name="Moreau H."/>
            <person name="Motomura T."/>
            <person name="Nagasato C."/>
            <person name="Napoli C.A."/>
            <person name="Nelson D.R."/>
            <person name="Nyvall-Collen P."/>
            <person name="Peters A.F."/>
            <person name="Pommier C."/>
            <person name="Potin P."/>
            <person name="Poulain J."/>
            <person name="Quesneville H."/>
            <person name="Read B."/>
            <person name="Rensing S.A."/>
            <person name="Ritter A."/>
            <person name="Rousvoal S."/>
            <person name="Samanta M."/>
            <person name="Samson G."/>
            <person name="Schroeder D.C."/>
            <person name="Segurens B."/>
            <person name="Strittmatter M."/>
            <person name="Tonon T."/>
            <person name="Tregear J.W."/>
            <person name="Valentin K."/>
            <person name="von Dassow P."/>
            <person name="Yamagishi T."/>
            <person name="Van de Peer Y."/>
            <person name="Wincker P."/>
        </authorList>
    </citation>
    <scope>NUCLEOTIDE SEQUENCE [LARGE SCALE GENOMIC DNA]</scope>
    <source>
        <strain evidence="5">Ec32 / CCAP1310/4</strain>
    </source>
</reference>
<feature type="region of interest" description="Disordered" evidence="3">
    <location>
        <begin position="303"/>
        <end position="606"/>
    </location>
</feature>
<organism evidence="4 5">
    <name type="scientific">Ectocarpus siliculosus</name>
    <name type="common">Brown alga</name>
    <name type="synonym">Conferva siliculosa</name>
    <dbReference type="NCBI Taxonomy" id="2880"/>
    <lineage>
        <taxon>Eukaryota</taxon>
        <taxon>Sar</taxon>
        <taxon>Stramenopiles</taxon>
        <taxon>Ochrophyta</taxon>
        <taxon>PX clade</taxon>
        <taxon>Phaeophyceae</taxon>
        <taxon>Ectocarpales</taxon>
        <taxon>Ectocarpaceae</taxon>
        <taxon>Ectocarpus</taxon>
    </lineage>
</organism>
<dbReference type="Gene3D" id="3.80.10.10">
    <property type="entry name" value="Ribonuclease Inhibitor"/>
    <property type="match status" value="2"/>
</dbReference>
<feature type="region of interest" description="Disordered" evidence="3">
    <location>
        <begin position="1"/>
        <end position="20"/>
    </location>
</feature>
<dbReference type="Pfam" id="PF13855">
    <property type="entry name" value="LRR_8"/>
    <property type="match status" value="1"/>
</dbReference>
<dbReference type="PANTHER" id="PTHR46652:SF7">
    <property type="entry name" value="LEUCINE-RICH REPEAT AND IQ DOMAIN-CONTAINING PROTEIN 1"/>
    <property type="match status" value="1"/>
</dbReference>
<evidence type="ECO:0000256" key="3">
    <source>
        <dbReference type="SAM" id="MobiDB-lite"/>
    </source>
</evidence>
<dbReference type="Proteomes" id="UP000002630">
    <property type="component" value="Linkage Group LG20"/>
</dbReference>
<dbReference type="InterPro" id="IPR001611">
    <property type="entry name" value="Leu-rich_rpt"/>
</dbReference>
<dbReference type="SUPFAM" id="SSF52058">
    <property type="entry name" value="L domain-like"/>
    <property type="match status" value="1"/>
</dbReference>
<keyword evidence="5" id="KW-1185">Reference proteome</keyword>
<dbReference type="InParanoid" id="D7FIN7"/>
<dbReference type="OrthoDB" id="1517790at2759"/>
<evidence type="ECO:0000256" key="1">
    <source>
        <dbReference type="ARBA" id="ARBA00022614"/>
    </source>
</evidence>
<feature type="compositionally biased region" description="Basic and acidic residues" evidence="3">
    <location>
        <begin position="447"/>
        <end position="456"/>
    </location>
</feature>
<feature type="compositionally biased region" description="Basic and acidic residues" evidence="3">
    <location>
        <begin position="371"/>
        <end position="383"/>
    </location>
</feature>
<dbReference type="PANTHER" id="PTHR46652">
    <property type="entry name" value="LEUCINE-RICH REPEAT AND IQ DOMAIN-CONTAINING PROTEIN 1-RELATED"/>
    <property type="match status" value="1"/>
</dbReference>
<keyword evidence="1" id="KW-0433">Leucine-rich repeat</keyword>
<accession>D7FIN7</accession>
<dbReference type="InterPro" id="IPR050836">
    <property type="entry name" value="SDS22/Internalin_LRR"/>
</dbReference>
<feature type="compositionally biased region" description="Low complexity" evidence="3">
    <location>
        <begin position="457"/>
        <end position="471"/>
    </location>
</feature>
<feature type="compositionally biased region" description="Gly residues" evidence="3">
    <location>
        <begin position="594"/>
        <end position="605"/>
    </location>
</feature>